<reference evidence="2 3" key="1">
    <citation type="submission" date="2014-07" db="EMBL/GenBank/DDBJ databases">
        <title>Methanogenic archaea and the global carbon cycle.</title>
        <authorList>
            <person name="Henriksen J.R."/>
            <person name="Luke J."/>
            <person name="Reinhart S."/>
            <person name="Benedict M.N."/>
            <person name="Youngblut N.D."/>
            <person name="Metcalf M.E."/>
            <person name="Whitaker R.J."/>
            <person name="Metcalf W.W."/>
        </authorList>
    </citation>
    <scope>NUCLEOTIDE SEQUENCE [LARGE SCALE GENOMIC DNA]</scope>
    <source>
        <strain evidence="2 3">S-6</strain>
    </source>
</reference>
<proteinExistence type="predicted"/>
<dbReference type="PATRIC" id="fig|213585.10.peg.2329"/>
<accession>A0A0E3LUC4</accession>
<dbReference type="KEGG" id="mmj:MSMAS_1830"/>
<dbReference type="Proteomes" id="UP000033097">
    <property type="component" value="Chromosome"/>
</dbReference>
<feature type="region of interest" description="Disordered" evidence="1">
    <location>
        <begin position="87"/>
        <end position="108"/>
    </location>
</feature>
<protein>
    <submittedName>
        <fullName evidence="2">Uncharacterized protein</fullName>
    </submittedName>
</protein>
<gene>
    <name evidence="2" type="ORF">MSMAS_1830</name>
</gene>
<dbReference type="RefSeq" id="WP_048040292.1">
    <property type="nucleotide sequence ID" value="NZ_CP009512.1"/>
</dbReference>
<dbReference type="EMBL" id="CP009512">
    <property type="protein sequence ID" value="AKB65026.1"/>
    <property type="molecule type" value="Genomic_DNA"/>
</dbReference>
<feature type="compositionally biased region" description="Basic and acidic residues" evidence="1">
    <location>
        <begin position="87"/>
        <end position="102"/>
    </location>
</feature>
<name>A0A0E3LUC4_METMZ</name>
<evidence type="ECO:0000313" key="2">
    <source>
        <dbReference type="EMBL" id="AKB65026.1"/>
    </source>
</evidence>
<evidence type="ECO:0000313" key="3">
    <source>
        <dbReference type="Proteomes" id="UP000033097"/>
    </source>
</evidence>
<evidence type="ECO:0000256" key="1">
    <source>
        <dbReference type="SAM" id="MobiDB-lite"/>
    </source>
</evidence>
<dbReference type="AlphaFoldDB" id="A0A0E3LUC4"/>
<sequence>MSIPGCKKFPVDEKIETFQKLPVIKNYYLVLGGGKIGTDFLQYARKNNFPFVLVIDSDENAPASKEAQVLETESELLSLLRKKTEASLKETGHGSRSGKESEGENDIPETGKSEAYFYKMDIHRVPFLFSSGIPEYIIPAIPFHAAAYMLADLLKFPILDACKSKRNKENLAETSSPEEGFSGEKSPVSELFIKPEDPELMSYFNNIESVFPEDIIAGSYPEHGMLFLSYARGGEICPDGCPGPRDRCPSFGRKKPRTITEYSRELLHSIPGWVFESHQMKPGTGGLKGAEFRQNILEILEFLGNIQGGKNEKKSEKIEDRAFFIATTCTCHGVLNLFYVT</sequence>
<dbReference type="GeneID" id="24851458"/>
<dbReference type="HOGENOM" id="CLU_068380_0_0_2"/>
<organism evidence="2 3">
    <name type="scientific">Methanosarcina mazei S-6</name>
    <dbReference type="NCBI Taxonomy" id="213585"/>
    <lineage>
        <taxon>Archaea</taxon>
        <taxon>Methanobacteriati</taxon>
        <taxon>Methanobacteriota</taxon>
        <taxon>Stenosarchaea group</taxon>
        <taxon>Methanomicrobia</taxon>
        <taxon>Methanosarcinales</taxon>
        <taxon>Methanosarcinaceae</taxon>
        <taxon>Methanosarcina</taxon>
    </lineage>
</organism>